<organism evidence="1">
    <name type="scientific">Opuntia streptacantha</name>
    <name type="common">Prickly pear cactus</name>
    <name type="synonym">Opuntia cardona</name>
    <dbReference type="NCBI Taxonomy" id="393608"/>
    <lineage>
        <taxon>Eukaryota</taxon>
        <taxon>Viridiplantae</taxon>
        <taxon>Streptophyta</taxon>
        <taxon>Embryophyta</taxon>
        <taxon>Tracheophyta</taxon>
        <taxon>Spermatophyta</taxon>
        <taxon>Magnoliopsida</taxon>
        <taxon>eudicotyledons</taxon>
        <taxon>Gunneridae</taxon>
        <taxon>Pentapetalae</taxon>
        <taxon>Caryophyllales</taxon>
        <taxon>Cactineae</taxon>
        <taxon>Cactaceae</taxon>
        <taxon>Opuntioideae</taxon>
        <taxon>Opuntia</taxon>
    </lineage>
</organism>
<reference evidence="1" key="1">
    <citation type="journal article" date="2013" name="J. Plant Res.">
        <title>Effect of fungi and light on seed germination of three Opuntia species from semiarid lands of central Mexico.</title>
        <authorList>
            <person name="Delgado-Sanchez P."/>
            <person name="Jimenez-Bremont J.F."/>
            <person name="Guerrero-Gonzalez Mde L."/>
            <person name="Flores J."/>
        </authorList>
    </citation>
    <scope>NUCLEOTIDE SEQUENCE</scope>
    <source>
        <tissue evidence="1">Cladode</tissue>
    </source>
</reference>
<sequence length="110" mass="12556">MSFCGKFKVWSFNNGINRTCFLTESAIDAFFHVDIISGCSTAAIFSFLSLNSYCLCWENSFTKFTGNAAFLSSWIAPKCMFPTKARAQRAFFKWVIDSNFIFKELFECQG</sequence>
<proteinExistence type="predicted"/>
<reference evidence="1" key="2">
    <citation type="submission" date="2020-07" db="EMBL/GenBank/DDBJ databases">
        <authorList>
            <person name="Vera ALvarez R."/>
            <person name="Arias-Moreno D.M."/>
            <person name="Jimenez-Jacinto V."/>
            <person name="Jimenez-Bremont J.F."/>
            <person name="Swaminathan K."/>
            <person name="Moose S.P."/>
            <person name="Guerrero-Gonzalez M.L."/>
            <person name="Marino-Ramirez L."/>
            <person name="Landsman D."/>
            <person name="Rodriguez-Kessler M."/>
            <person name="Delgado-Sanchez P."/>
        </authorList>
    </citation>
    <scope>NUCLEOTIDE SEQUENCE</scope>
    <source>
        <tissue evidence="1">Cladode</tissue>
    </source>
</reference>
<protein>
    <submittedName>
        <fullName evidence="1">Uncharacterized protein</fullName>
    </submittedName>
</protein>
<dbReference type="EMBL" id="GISG01075936">
    <property type="protein sequence ID" value="MBA4630944.1"/>
    <property type="molecule type" value="Transcribed_RNA"/>
</dbReference>
<evidence type="ECO:0000313" key="1">
    <source>
        <dbReference type="EMBL" id="MBA4630944.1"/>
    </source>
</evidence>
<dbReference type="AlphaFoldDB" id="A0A7C9D5E5"/>
<accession>A0A7C9D5E5</accession>
<name>A0A7C9D5E5_OPUST</name>